<evidence type="ECO:0000313" key="2">
    <source>
        <dbReference type="Proteomes" id="UP000737391"/>
    </source>
</evidence>
<dbReference type="EMBL" id="LUFC02000104">
    <property type="protein sequence ID" value="KAF4501919.1"/>
    <property type="molecule type" value="Genomic_DNA"/>
</dbReference>
<sequence length="323" mass="37409">MSSTIGDSPVEANVKTEASQYLQPRTLSYGGISLFHIAAAAMHLRELHSKQDRDTISTLETQVKPVMDYILQLNAKTTEERGDISLYMTIAAQDLLPEIIGAFTMGPWDLDPVESQHWSSGSLWPDKAPLSLRAAFSDGFLRFDCYRNVFHHKDRDLFQERAGMKDVFLNSFPKFPKFDDKILRMYPYMILGKIRHRYGEIMGDMWRIDPSVTSYYQGIIWSKGVWKKVLETMGNIDYRNRTGEQHEYFLYRLVPQGYPKLAFFEKLSPETLLSTVTKEFQELVVSNLEDCEAWVADHGHYNSLLRYFTLWSNKRQEQDGGTL</sequence>
<evidence type="ECO:0000313" key="1">
    <source>
        <dbReference type="EMBL" id="KAF4501919.1"/>
    </source>
</evidence>
<protein>
    <submittedName>
        <fullName evidence="1">Uncharacterized protein</fullName>
    </submittedName>
</protein>
<comment type="caution">
    <text evidence="1">The sequence shown here is derived from an EMBL/GenBank/DDBJ whole genome shotgun (WGS) entry which is preliminary data.</text>
</comment>
<dbReference type="AlphaFoldDB" id="A0A9P5EGA9"/>
<accession>A0A9P5EGA9</accession>
<dbReference type="Proteomes" id="UP000737391">
    <property type="component" value="Unassembled WGS sequence"/>
</dbReference>
<keyword evidence="2" id="KW-1185">Reference proteome</keyword>
<dbReference type="OrthoDB" id="5067136at2759"/>
<name>A0A9P5EGA9_9HYPO</name>
<proteinExistence type="predicted"/>
<reference evidence="1" key="1">
    <citation type="submission" date="2020-01" db="EMBL/GenBank/DDBJ databases">
        <title>Identification and distribution of gene clusters putatively required for synthesis of sphingolipid metabolism inhibitors in phylogenetically diverse species of the filamentous fungus Fusarium.</title>
        <authorList>
            <person name="Kim H.-S."/>
            <person name="Busman M."/>
            <person name="Brown D.W."/>
            <person name="Divon H."/>
            <person name="Uhlig S."/>
            <person name="Proctor R.H."/>
        </authorList>
    </citation>
    <scope>NUCLEOTIDE SEQUENCE</scope>
    <source>
        <strain evidence="1">NRRL 31653</strain>
    </source>
</reference>
<organism evidence="1 2">
    <name type="scientific">Fusarium agapanthi</name>
    <dbReference type="NCBI Taxonomy" id="1803897"/>
    <lineage>
        <taxon>Eukaryota</taxon>
        <taxon>Fungi</taxon>
        <taxon>Dikarya</taxon>
        <taxon>Ascomycota</taxon>
        <taxon>Pezizomycotina</taxon>
        <taxon>Sordariomycetes</taxon>
        <taxon>Hypocreomycetidae</taxon>
        <taxon>Hypocreales</taxon>
        <taxon>Nectriaceae</taxon>
        <taxon>Fusarium</taxon>
        <taxon>Fusarium fujikuroi species complex</taxon>
    </lineage>
</organism>
<gene>
    <name evidence="1" type="ORF">FAGAP_1893</name>
</gene>